<organism evidence="2 3">
    <name type="scientific">Vibrio caribbeanicus ATCC BAA-2122</name>
    <dbReference type="NCBI Taxonomy" id="796620"/>
    <lineage>
        <taxon>Bacteria</taxon>
        <taxon>Pseudomonadati</taxon>
        <taxon>Pseudomonadota</taxon>
        <taxon>Gammaproteobacteria</taxon>
        <taxon>Vibrionales</taxon>
        <taxon>Vibrionaceae</taxon>
        <taxon>Vibrio</taxon>
    </lineage>
</organism>
<feature type="transmembrane region" description="Helical" evidence="1">
    <location>
        <begin position="84"/>
        <end position="105"/>
    </location>
</feature>
<dbReference type="STRING" id="796620.VIBC2010_01009"/>
<feature type="transmembrane region" description="Helical" evidence="1">
    <location>
        <begin position="111"/>
        <end position="128"/>
    </location>
</feature>
<keyword evidence="1" id="KW-0812">Transmembrane</keyword>
<dbReference type="InterPro" id="IPR036259">
    <property type="entry name" value="MFS_trans_sf"/>
</dbReference>
<proteinExistence type="predicted"/>
<gene>
    <name evidence="2" type="ORF">VIBC2010_01009</name>
</gene>
<sequence>MIGLGGFLGGLLCFKLKISTDNQKALSFSCLLILLSYLTLFSPYLVLLGPVMLGISYNLAFSLTRAQIKAKYRDSIIGSALGRFQFYAGIGSLLSYTLVTVYPSSVSSPNLSIALAVFILLITFLYLSKDRDFSSDKKIVKRKVV</sequence>
<name>E3BGM3_9VIBR</name>
<dbReference type="SUPFAM" id="SSF103473">
    <property type="entry name" value="MFS general substrate transporter"/>
    <property type="match status" value="1"/>
</dbReference>
<feature type="transmembrane region" description="Helical" evidence="1">
    <location>
        <begin position="43"/>
        <end position="63"/>
    </location>
</feature>
<dbReference type="Proteomes" id="UP000002943">
    <property type="component" value="Unassembled WGS sequence"/>
</dbReference>
<evidence type="ECO:0000313" key="3">
    <source>
        <dbReference type="Proteomes" id="UP000002943"/>
    </source>
</evidence>
<comment type="caution">
    <text evidence="2">The sequence shown here is derived from an EMBL/GenBank/DDBJ whole genome shotgun (WGS) entry which is preliminary data.</text>
</comment>
<evidence type="ECO:0000256" key="1">
    <source>
        <dbReference type="SAM" id="Phobius"/>
    </source>
</evidence>
<dbReference type="EMBL" id="AEIU01000046">
    <property type="protein sequence ID" value="EFP97831.1"/>
    <property type="molecule type" value="Genomic_DNA"/>
</dbReference>
<keyword evidence="3" id="KW-1185">Reference proteome</keyword>
<dbReference type="AlphaFoldDB" id="E3BGM3"/>
<reference evidence="2 3" key="1">
    <citation type="journal article" date="2012" name="Int. J. Syst. Evol. Microbiol.">
        <title>Vibrio caribbeanicus sp. nov., isolated from the marine sponge Scleritoderma cyanea.</title>
        <authorList>
            <person name="Hoffmann M."/>
            <person name="Monday S.R."/>
            <person name="Allard M.W."/>
            <person name="Strain E.A."/>
            <person name="Whittaker P."/>
            <person name="Naum M."/>
            <person name="McCarthy P.J."/>
            <person name="Lopez J.V."/>
            <person name="Fischer M."/>
            <person name="Brown E.W."/>
        </authorList>
    </citation>
    <scope>NUCLEOTIDE SEQUENCE [LARGE SCALE GENOMIC DNA]</scope>
    <source>
        <strain evidence="2 3">ATCC BAA-2122</strain>
    </source>
</reference>
<evidence type="ECO:0000313" key="2">
    <source>
        <dbReference type="EMBL" id="EFP97831.1"/>
    </source>
</evidence>
<protein>
    <submittedName>
        <fullName evidence="2">Uncharacterized protein</fullName>
    </submittedName>
</protein>
<accession>E3BGM3</accession>
<keyword evidence="1" id="KW-1133">Transmembrane helix</keyword>
<keyword evidence="1" id="KW-0472">Membrane</keyword>